<dbReference type="PANTHER" id="PTHR34818">
    <property type="entry name" value="PROTEIN BLI-3"/>
    <property type="match status" value="1"/>
</dbReference>
<protein>
    <submittedName>
        <fullName evidence="2">Pyridoxamine 5'-phosphate oxidase</fullName>
    </submittedName>
</protein>
<dbReference type="InterPro" id="IPR052917">
    <property type="entry name" value="Stress-Dev_Protein"/>
</dbReference>
<proteinExistence type="predicted"/>
<sequence>MTHTEEDLVTGPEAIARVKELVEDIHFTMLTTRDPAGNLVSRPMSTRQMDGNGDIWFFTLADTAKVSESQADPQHDVGLSYLDSKGHRYVSVAGRAQVVRDAAKMKELYSPSLDIWFENGLETPGIVLLRVTPVECEFWEPRHGKLVTAAGMLKALVTRDTPDDTMSHGRVSC</sequence>
<dbReference type="OrthoDB" id="1432662at2"/>
<dbReference type="PANTHER" id="PTHR34818:SF1">
    <property type="entry name" value="PROTEIN BLI-3"/>
    <property type="match status" value="1"/>
</dbReference>
<evidence type="ECO:0000259" key="1">
    <source>
        <dbReference type="Pfam" id="PF16242"/>
    </source>
</evidence>
<keyword evidence="3" id="KW-1185">Reference proteome</keyword>
<feature type="domain" description="General stress protein FMN-binding split barrel" evidence="1">
    <location>
        <begin position="13"/>
        <end position="163"/>
    </location>
</feature>
<evidence type="ECO:0000313" key="3">
    <source>
        <dbReference type="Proteomes" id="UP000034098"/>
    </source>
</evidence>
<dbReference type="RefSeq" id="WP_045296356.1">
    <property type="nucleotide sequence ID" value="NZ_JYJA01000018.1"/>
</dbReference>
<dbReference type="Gene3D" id="2.30.110.10">
    <property type="entry name" value="Electron Transport, Fmn-binding Protein, Chain A"/>
    <property type="match status" value="1"/>
</dbReference>
<dbReference type="SUPFAM" id="SSF50475">
    <property type="entry name" value="FMN-binding split barrel"/>
    <property type="match status" value="1"/>
</dbReference>
<comment type="caution">
    <text evidence="2">The sequence shown here is derived from an EMBL/GenBank/DDBJ whole genome shotgun (WGS) entry which is preliminary data.</text>
</comment>
<accession>A0A0M2HFC0</accession>
<reference evidence="2 3" key="1">
    <citation type="submission" date="2015-02" db="EMBL/GenBank/DDBJ databases">
        <title>Draft genome sequences of ten Microbacterium spp. with emphasis on heavy metal contaminated environments.</title>
        <authorList>
            <person name="Corretto E."/>
        </authorList>
    </citation>
    <scope>NUCLEOTIDE SEQUENCE [LARGE SCALE GENOMIC DNA]</scope>
    <source>
        <strain evidence="2 3">DSM 8608</strain>
    </source>
</reference>
<dbReference type="AlphaFoldDB" id="A0A0M2HFC0"/>
<evidence type="ECO:0000313" key="2">
    <source>
        <dbReference type="EMBL" id="KJL45354.1"/>
    </source>
</evidence>
<dbReference type="Pfam" id="PF16242">
    <property type="entry name" value="Pyrid_ox_like"/>
    <property type="match status" value="1"/>
</dbReference>
<organism evidence="2 3">
    <name type="scientific">Microbacterium trichothecenolyticum</name>
    <name type="common">Aureobacterium trichothecenolyticum</name>
    <dbReference type="NCBI Taxonomy" id="69370"/>
    <lineage>
        <taxon>Bacteria</taxon>
        <taxon>Bacillati</taxon>
        <taxon>Actinomycetota</taxon>
        <taxon>Actinomycetes</taxon>
        <taxon>Micrococcales</taxon>
        <taxon>Microbacteriaceae</taxon>
        <taxon>Microbacterium</taxon>
    </lineage>
</organism>
<dbReference type="PATRIC" id="fig|69370.6.peg.261"/>
<dbReference type="Proteomes" id="UP000034098">
    <property type="component" value="Unassembled WGS sequence"/>
</dbReference>
<dbReference type="InterPro" id="IPR038725">
    <property type="entry name" value="YdaG_split_barrel_FMN-bd"/>
</dbReference>
<gene>
    <name evidence="2" type="ORF">RS82_00247</name>
</gene>
<dbReference type="InterPro" id="IPR012349">
    <property type="entry name" value="Split_barrel_FMN-bd"/>
</dbReference>
<dbReference type="EMBL" id="JYJA01000018">
    <property type="protein sequence ID" value="KJL45354.1"/>
    <property type="molecule type" value="Genomic_DNA"/>
</dbReference>
<name>A0A0M2HFC0_MICTR</name>